<protein>
    <submittedName>
        <fullName evidence="1">Uncharacterized protein</fullName>
    </submittedName>
</protein>
<dbReference type="EMBL" id="ML979135">
    <property type="protein sequence ID" value="KAF1916430.1"/>
    <property type="molecule type" value="Genomic_DNA"/>
</dbReference>
<keyword evidence="2" id="KW-1185">Reference proteome</keyword>
<dbReference type="AlphaFoldDB" id="A0A6A5QNN5"/>
<sequence>MSIAIRSNNTSNFNIQSTTKHPPDTMVSLTTLLALSAGALASPILQERQIAIPENWNWHVSGWHAGCSRSGCSYNFNVTVPTVEGQIAGVKAYCSGYENGWYRKGNWYQNCQILEGVNNGVAAKLSERESDVDGSPKEILLSFEYAGYEDRPAYNFTGSHAAIYNAFVAPLQEFDVTPTAVSGVA</sequence>
<organism evidence="1 2">
    <name type="scientific">Ampelomyces quisqualis</name>
    <name type="common">Powdery mildew agent</name>
    <dbReference type="NCBI Taxonomy" id="50730"/>
    <lineage>
        <taxon>Eukaryota</taxon>
        <taxon>Fungi</taxon>
        <taxon>Dikarya</taxon>
        <taxon>Ascomycota</taxon>
        <taxon>Pezizomycotina</taxon>
        <taxon>Dothideomycetes</taxon>
        <taxon>Pleosporomycetidae</taxon>
        <taxon>Pleosporales</taxon>
        <taxon>Pleosporineae</taxon>
        <taxon>Phaeosphaeriaceae</taxon>
        <taxon>Ampelomyces</taxon>
    </lineage>
</organism>
<name>A0A6A5QNN5_AMPQU</name>
<proteinExistence type="predicted"/>
<evidence type="ECO:0000313" key="2">
    <source>
        <dbReference type="Proteomes" id="UP000800096"/>
    </source>
</evidence>
<reference evidence="1" key="1">
    <citation type="journal article" date="2020" name="Stud. Mycol.">
        <title>101 Dothideomycetes genomes: a test case for predicting lifestyles and emergence of pathogens.</title>
        <authorList>
            <person name="Haridas S."/>
            <person name="Albert R."/>
            <person name="Binder M."/>
            <person name="Bloem J."/>
            <person name="Labutti K."/>
            <person name="Salamov A."/>
            <person name="Andreopoulos B."/>
            <person name="Baker S."/>
            <person name="Barry K."/>
            <person name="Bills G."/>
            <person name="Bluhm B."/>
            <person name="Cannon C."/>
            <person name="Castanera R."/>
            <person name="Culley D."/>
            <person name="Daum C."/>
            <person name="Ezra D."/>
            <person name="Gonzalez J."/>
            <person name="Henrissat B."/>
            <person name="Kuo A."/>
            <person name="Liang C."/>
            <person name="Lipzen A."/>
            <person name="Lutzoni F."/>
            <person name="Magnuson J."/>
            <person name="Mondo S."/>
            <person name="Nolan M."/>
            <person name="Ohm R."/>
            <person name="Pangilinan J."/>
            <person name="Park H.-J."/>
            <person name="Ramirez L."/>
            <person name="Alfaro M."/>
            <person name="Sun H."/>
            <person name="Tritt A."/>
            <person name="Yoshinaga Y."/>
            <person name="Zwiers L.-H."/>
            <person name="Turgeon B."/>
            <person name="Goodwin S."/>
            <person name="Spatafora J."/>
            <person name="Crous P."/>
            <person name="Grigoriev I."/>
        </authorList>
    </citation>
    <scope>NUCLEOTIDE SEQUENCE</scope>
    <source>
        <strain evidence="1">HMLAC05119</strain>
    </source>
</reference>
<gene>
    <name evidence="1" type="ORF">BDU57DRAFT_516548</name>
</gene>
<dbReference type="Proteomes" id="UP000800096">
    <property type="component" value="Unassembled WGS sequence"/>
</dbReference>
<dbReference type="OrthoDB" id="3508922at2759"/>
<accession>A0A6A5QNN5</accession>
<evidence type="ECO:0000313" key="1">
    <source>
        <dbReference type="EMBL" id="KAF1916430.1"/>
    </source>
</evidence>